<accession>A0AAF3ED15</accession>
<dbReference type="Proteomes" id="UP000887575">
    <property type="component" value="Unassembled WGS sequence"/>
</dbReference>
<organism evidence="1 2">
    <name type="scientific">Mesorhabditis belari</name>
    <dbReference type="NCBI Taxonomy" id="2138241"/>
    <lineage>
        <taxon>Eukaryota</taxon>
        <taxon>Metazoa</taxon>
        <taxon>Ecdysozoa</taxon>
        <taxon>Nematoda</taxon>
        <taxon>Chromadorea</taxon>
        <taxon>Rhabditida</taxon>
        <taxon>Rhabditina</taxon>
        <taxon>Rhabditomorpha</taxon>
        <taxon>Rhabditoidea</taxon>
        <taxon>Rhabditidae</taxon>
        <taxon>Mesorhabditinae</taxon>
        <taxon>Mesorhabditis</taxon>
    </lineage>
</organism>
<evidence type="ECO:0000313" key="1">
    <source>
        <dbReference type="Proteomes" id="UP000887575"/>
    </source>
</evidence>
<evidence type="ECO:0000313" key="2">
    <source>
        <dbReference type="WBParaSite" id="MBELARI_LOCUS11869"/>
    </source>
</evidence>
<reference evidence="2" key="1">
    <citation type="submission" date="2024-02" db="UniProtKB">
        <authorList>
            <consortium name="WormBaseParasite"/>
        </authorList>
    </citation>
    <scope>IDENTIFICATION</scope>
</reference>
<proteinExistence type="predicted"/>
<name>A0AAF3ED15_9BILA</name>
<dbReference type="WBParaSite" id="MBELARI_LOCUS11869">
    <property type="protein sequence ID" value="MBELARI_LOCUS11869"/>
    <property type="gene ID" value="MBELARI_LOCUS11869"/>
</dbReference>
<dbReference type="AlphaFoldDB" id="A0AAF3ED15"/>
<protein>
    <submittedName>
        <fullName evidence="2">Uncharacterized protein</fullName>
    </submittedName>
</protein>
<keyword evidence="1" id="KW-1185">Reference proteome</keyword>
<sequence length="70" mass="8101">MSDVDLKACLEQVLQALLDLRNEQCSIRSDISKLRCEIRDLWEEVNKDITHRNMKEKAITVLGNDKESQA</sequence>